<evidence type="ECO:0000256" key="1">
    <source>
        <dbReference type="SAM" id="MobiDB-lite"/>
    </source>
</evidence>
<dbReference type="Proteomes" id="UP000199343">
    <property type="component" value="Unassembled WGS sequence"/>
</dbReference>
<dbReference type="PANTHER" id="PTHR30590">
    <property type="entry name" value="INNER MEMBRANE PROTEIN"/>
    <property type="match status" value="1"/>
</dbReference>
<evidence type="ECO:0000256" key="2">
    <source>
        <dbReference type="SAM" id="Phobius"/>
    </source>
</evidence>
<feature type="transmembrane region" description="Helical" evidence="2">
    <location>
        <begin position="222"/>
        <end position="245"/>
    </location>
</feature>
<feature type="transmembrane region" description="Helical" evidence="2">
    <location>
        <begin position="177"/>
        <end position="195"/>
    </location>
</feature>
<proteinExistence type="predicted"/>
<feature type="compositionally biased region" description="Basic and acidic residues" evidence="1">
    <location>
        <begin position="71"/>
        <end position="87"/>
    </location>
</feature>
<gene>
    <name evidence="4" type="ORF">GA0070608_5478</name>
</gene>
<dbReference type="Pfam" id="PF04235">
    <property type="entry name" value="DUF418"/>
    <property type="match status" value="1"/>
</dbReference>
<feature type="transmembrane region" description="Helical" evidence="2">
    <location>
        <begin position="452"/>
        <end position="473"/>
    </location>
</feature>
<dbReference type="AlphaFoldDB" id="A0A1C6W3R2"/>
<accession>A0A1C6W3R2</accession>
<feature type="domain" description="DUF418" evidence="3">
    <location>
        <begin position="335"/>
        <end position="487"/>
    </location>
</feature>
<keyword evidence="2" id="KW-1133">Transmembrane helix</keyword>
<organism evidence="4 5">
    <name type="scientific">Micromonospora peucetia</name>
    <dbReference type="NCBI Taxonomy" id="47871"/>
    <lineage>
        <taxon>Bacteria</taxon>
        <taxon>Bacillati</taxon>
        <taxon>Actinomycetota</taxon>
        <taxon>Actinomycetes</taxon>
        <taxon>Micromonosporales</taxon>
        <taxon>Micromonosporaceae</taxon>
        <taxon>Micromonospora</taxon>
    </lineage>
</organism>
<keyword evidence="2" id="KW-0472">Membrane</keyword>
<protein>
    <recommendedName>
        <fullName evidence="3">DUF418 domain-containing protein</fullName>
    </recommendedName>
</protein>
<feature type="transmembrane region" description="Helical" evidence="2">
    <location>
        <begin position="421"/>
        <end position="446"/>
    </location>
</feature>
<evidence type="ECO:0000259" key="3">
    <source>
        <dbReference type="Pfam" id="PF04235"/>
    </source>
</evidence>
<feature type="transmembrane region" description="Helical" evidence="2">
    <location>
        <begin position="354"/>
        <end position="373"/>
    </location>
</feature>
<dbReference type="InterPro" id="IPR007349">
    <property type="entry name" value="DUF418"/>
</dbReference>
<dbReference type="PANTHER" id="PTHR30590:SF2">
    <property type="entry name" value="INNER MEMBRANE PROTEIN"/>
    <property type="match status" value="1"/>
</dbReference>
<reference evidence="5" key="1">
    <citation type="submission" date="2016-06" db="EMBL/GenBank/DDBJ databases">
        <authorList>
            <person name="Varghese N."/>
            <person name="Submissions Spin"/>
        </authorList>
    </citation>
    <scope>NUCLEOTIDE SEQUENCE [LARGE SCALE GENOMIC DNA]</scope>
    <source>
        <strain evidence="5">DSM 43363</strain>
    </source>
</reference>
<sequence length="495" mass="52172">MLDDRIRAAMLHGPGRPDADGVSDYVTHLVAALDGIGVEVTPGPVRPDGERGLGQRGGVVVGPDTGVHRKRDADLGSRHDARPRRCCDGGSVTTNSAPTTAPTGLAGAHRRLPLPDVLRGVAILGTLATNVWLFATPGSEARFLTDATAISAASVGTAEPVAAVVEGVFRFLANGKFLALLTILFGVGLAIQHRSAVDRGRSWPGGYGWRALLLFVEGTLHFVLVFAFDVLMGYAVVALLVAWLLAHAERVQRVAMYAAGALHVALMALLTLALAPAPPGAPADPAVVAADARVFTAGSWADQVAFRLDNWLALRAEPIVSFGLLVFLFLLGVRLFRAGAFDPDVRGRALRRRLLVVGLGAGLPLNAATTLAGPEFFLFDRYVCAPVLALGYLGMVGVLLDRVRRPGPVTAGLTAVGRTALSCYVAQNVLCVLVAYGWGLGLAHAWQDASPWWVLGLWATVGLTLAGGARWCLRRYGQGPLEALQKAALRRLPAS</sequence>
<feature type="transmembrane region" description="Helical" evidence="2">
    <location>
        <begin position="254"/>
        <end position="275"/>
    </location>
</feature>
<keyword evidence="2" id="KW-0812">Transmembrane</keyword>
<name>A0A1C6W3R2_9ACTN</name>
<dbReference type="STRING" id="47871.GA0070608_5478"/>
<dbReference type="EMBL" id="FMIC01000002">
    <property type="protein sequence ID" value="SCL73229.1"/>
    <property type="molecule type" value="Genomic_DNA"/>
</dbReference>
<dbReference type="InterPro" id="IPR052529">
    <property type="entry name" value="Bact_Transport_Assoc"/>
</dbReference>
<feature type="transmembrane region" description="Helical" evidence="2">
    <location>
        <begin position="312"/>
        <end position="333"/>
    </location>
</feature>
<dbReference type="RefSeq" id="WP_218107591.1">
    <property type="nucleotide sequence ID" value="NZ_FMIC01000002.1"/>
</dbReference>
<feature type="region of interest" description="Disordered" evidence="1">
    <location>
        <begin position="44"/>
        <end position="104"/>
    </location>
</feature>
<evidence type="ECO:0000313" key="5">
    <source>
        <dbReference type="Proteomes" id="UP000199343"/>
    </source>
</evidence>
<evidence type="ECO:0000313" key="4">
    <source>
        <dbReference type="EMBL" id="SCL73229.1"/>
    </source>
</evidence>
<feature type="transmembrane region" description="Helical" evidence="2">
    <location>
        <begin position="379"/>
        <end position="400"/>
    </location>
</feature>